<protein>
    <submittedName>
        <fullName evidence="1">Uncharacterized protein</fullName>
    </submittedName>
</protein>
<reference evidence="1" key="1">
    <citation type="journal article" date="2012" name="PLoS ONE">
        <title>Gene sets for utilization of primary and secondary nutrition supplies in the distal gut of endangered iberian lynx.</title>
        <authorList>
            <person name="Alcaide M."/>
            <person name="Messina E."/>
            <person name="Richter M."/>
            <person name="Bargiela R."/>
            <person name="Peplies J."/>
            <person name="Huws S.A."/>
            <person name="Newbold C.J."/>
            <person name="Golyshin P.N."/>
            <person name="Simon M.A."/>
            <person name="Lopez G."/>
            <person name="Yakimov M.M."/>
            <person name="Ferrer M."/>
        </authorList>
    </citation>
    <scope>NUCLEOTIDE SEQUENCE</scope>
</reference>
<sequence>MKALHNGRMFREPDRRNGYPYLCSILNDRNAILVGYCHDFINLIRHTIKCDCDYCLRIFSCLLLPVKDCLFKQYRIHIPGLTLRTDKNRLCTKIRDRM</sequence>
<organism evidence="1">
    <name type="scientific">gut metagenome</name>
    <dbReference type="NCBI Taxonomy" id="749906"/>
    <lineage>
        <taxon>unclassified sequences</taxon>
        <taxon>metagenomes</taxon>
        <taxon>organismal metagenomes</taxon>
    </lineage>
</organism>
<accession>J9G1K7</accession>
<comment type="caution">
    <text evidence="1">The sequence shown here is derived from an EMBL/GenBank/DDBJ whole genome shotgun (WGS) entry which is preliminary data.</text>
</comment>
<dbReference type="EMBL" id="AMCI01006957">
    <property type="protein sequence ID" value="EJW93464.1"/>
    <property type="molecule type" value="Genomic_DNA"/>
</dbReference>
<proteinExistence type="predicted"/>
<gene>
    <name evidence="1" type="ORF">EVA_18428</name>
</gene>
<name>J9G1K7_9ZZZZ</name>
<dbReference type="AlphaFoldDB" id="J9G1K7"/>
<evidence type="ECO:0000313" key="1">
    <source>
        <dbReference type="EMBL" id="EJW93464.1"/>
    </source>
</evidence>